<evidence type="ECO:0000259" key="2">
    <source>
        <dbReference type="Pfam" id="PF07484"/>
    </source>
</evidence>
<dbReference type="Pfam" id="PF07484">
    <property type="entry name" value="Collar"/>
    <property type="match status" value="1"/>
</dbReference>
<name>A0A7W7ZA20_9BACT</name>
<dbReference type="AlphaFoldDB" id="A0A7W7ZA20"/>
<dbReference type="InterPro" id="IPR037053">
    <property type="entry name" value="Phage_tail_collar_dom_sf"/>
</dbReference>
<organism evidence="3 4">
    <name type="scientific">Granulicella aggregans</name>
    <dbReference type="NCBI Taxonomy" id="474949"/>
    <lineage>
        <taxon>Bacteria</taxon>
        <taxon>Pseudomonadati</taxon>
        <taxon>Acidobacteriota</taxon>
        <taxon>Terriglobia</taxon>
        <taxon>Terriglobales</taxon>
        <taxon>Acidobacteriaceae</taxon>
        <taxon>Granulicella</taxon>
    </lineage>
</organism>
<feature type="domain" description="Phage tail collar" evidence="2">
    <location>
        <begin position="279"/>
        <end position="317"/>
    </location>
</feature>
<dbReference type="EMBL" id="JACHIP010000001">
    <property type="protein sequence ID" value="MBB5056055.1"/>
    <property type="molecule type" value="Genomic_DNA"/>
</dbReference>
<protein>
    <recommendedName>
        <fullName evidence="2">Phage tail collar domain-containing protein</fullName>
    </recommendedName>
</protein>
<dbReference type="Proteomes" id="UP000540989">
    <property type="component" value="Unassembled WGS sequence"/>
</dbReference>
<dbReference type="Gene3D" id="1.20.5.320">
    <property type="entry name" value="6-Phosphogluconate Dehydrogenase, domain 3"/>
    <property type="match status" value="1"/>
</dbReference>
<accession>A0A7W7ZA20</accession>
<dbReference type="Gene3D" id="3.90.1340.10">
    <property type="entry name" value="Phage tail collar domain"/>
    <property type="match status" value="1"/>
</dbReference>
<dbReference type="InterPro" id="IPR011083">
    <property type="entry name" value="Phage_tail_collar_dom"/>
</dbReference>
<comment type="caution">
    <text evidence="3">The sequence shown here is derived from an EMBL/GenBank/DDBJ whole genome shotgun (WGS) entry which is preliminary data.</text>
</comment>
<gene>
    <name evidence="3" type="ORF">HDF16_000724</name>
</gene>
<sequence length="337" mass="33652">MKRLLRAGSGFGLGVLLTVCITASSQQKPAVSERSTVTQSAAAATPAATTAIPVTTPGGTAGLMPVWTGTSTIGNSIVYQTANGIGIGRFPNATLDIGGTSTFRGSMGVSRAGDATTSAGANSFPILMQSSVYNTTLGKNVLPYFQLETEAAANNTANAGATLNFLYYSGVGAAPSESGLYFNGNGTIHFAAGQTFPITTGATGPAGPKGPAGPAGPQGPTGPAGPTGSVPANLTAISGQLSTTNGVAYLGSDRFVFPGSCVIGDVFLSVNGYGSGNALPADGRLVPIQNNTALFSLIGINFGGNGTSNYALPDLRAFAPKGMQYSICLNGTFPSEN</sequence>
<evidence type="ECO:0000313" key="4">
    <source>
        <dbReference type="Proteomes" id="UP000540989"/>
    </source>
</evidence>
<proteinExistence type="predicted"/>
<evidence type="ECO:0000256" key="1">
    <source>
        <dbReference type="SAM" id="MobiDB-lite"/>
    </source>
</evidence>
<keyword evidence="4" id="KW-1185">Reference proteome</keyword>
<evidence type="ECO:0000313" key="3">
    <source>
        <dbReference type="EMBL" id="MBB5056055.1"/>
    </source>
</evidence>
<dbReference type="RefSeq" id="WP_221312457.1">
    <property type="nucleotide sequence ID" value="NZ_JACHIP010000001.1"/>
</dbReference>
<dbReference type="SUPFAM" id="SSF88874">
    <property type="entry name" value="Receptor-binding domain of short tail fibre protein gp12"/>
    <property type="match status" value="1"/>
</dbReference>
<feature type="region of interest" description="Disordered" evidence="1">
    <location>
        <begin position="199"/>
        <end position="231"/>
    </location>
</feature>
<reference evidence="3 4" key="1">
    <citation type="submission" date="2020-08" db="EMBL/GenBank/DDBJ databases">
        <title>Genomic Encyclopedia of Type Strains, Phase IV (KMG-V): Genome sequencing to study the core and pangenomes of soil and plant-associated prokaryotes.</title>
        <authorList>
            <person name="Whitman W."/>
        </authorList>
    </citation>
    <scope>NUCLEOTIDE SEQUENCE [LARGE SCALE GENOMIC DNA]</scope>
    <source>
        <strain evidence="3 4">M8UP14</strain>
    </source>
</reference>